<dbReference type="InterPro" id="IPR028082">
    <property type="entry name" value="Peripla_BP_I"/>
</dbReference>
<protein>
    <submittedName>
        <fullName evidence="6">Periplasmic protein torT</fullName>
    </submittedName>
</protein>
<dbReference type="Pfam" id="PF00532">
    <property type="entry name" value="Peripla_BP_1"/>
    <property type="match status" value="1"/>
</dbReference>
<dbReference type="PANTHER" id="PTHR46847">
    <property type="entry name" value="D-ALLOSE-BINDING PERIPLASMIC PROTEIN-RELATED"/>
    <property type="match status" value="1"/>
</dbReference>
<dbReference type="EMBL" id="BBMN01000005">
    <property type="protein sequence ID" value="GAL04989.1"/>
    <property type="molecule type" value="Genomic_DNA"/>
</dbReference>
<dbReference type="NCBIfam" id="TIGR02955">
    <property type="entry name" value="TMAO_TorT"/>
    <property type="match status" value="1"/>
</dbReference>
<dbReference type="NCBIfam" id="NF008185">
    <property type="entry name" value="PRK10936.1"/>
    <property type="match status" value="1"/>
</dbReference>
<evidence type="ECO:0000259" key="5">
    <source>
        <dbReference type="Pfam" id="PF00532"/>
    </source>
</evidence>
<sequence length="379" mass="41554">MSIGPALRPVFFPFGSIMMKKWLLPACLLWCMSTLVQAAEIVAYTPPFSADKQAHEIYYQPLTSATKPWKLCAVYPHLKDSYWLSINYGMVEHAKALGVQLKVLEAGGYPNLDKQKRQLMDCRDWGADAIILGTVDSQAYKGKLSQYTGNIPVFATINSLDVSDEDSAKNVVARVGIDWYEMGCKAGQFLAKHHPRGSGIVNVALLPGPLQRGGTKPVVQGFLDAVANSDINIVTTLWADNSKELQRNLIQQLFATGHDIDYIVGGAVATEVAISELRANHMADEIKLVSTYLSHGVYRGLLRDKILFAPTDKMAQQAMLSVDQAVRYLEKKPLQRDLAPIVEGLTPTHLPKAVIAESLSPAEFRPVFSVGALNGMVSV</sequence>
<feature type="signal peptide" evidence="4">
    <location>
        <begin position="1"/>
        <end position="38"/>
    </location>
</feature>
<comment type="subcellular location">
    <subcellularLocation>
        <location evidence="1">Cell envelope</location>
    </subcellularLocation>
</comment>
<dbReference type="eggNOG" id="COG1879">
    <property type="taxonomic scope" value="Bacteria"/>
</dbReference>
<evidence type="ECO:0000256" key="2">
    <source>
        <dbReference type="ARBA" id="ARBA00007639"/>
    </source>
</evidence>
<dbReference type="CDD" id="cd06306">
    <property type="entry name" value="PBP1_TorT-like"/>
    <property type="match status" value="1"/>
</dbReference>
<dbReference type="STRING" id="754436.JCM19237_4355"/>
<dbReference type="SUPFAM" id="SSF53822">
    <property type="entry name" value="Periplasmic binding protein-like I"/>
    <property type="match status" value="1"/>
</dbReference>
<dbReference type="PANTHER" id="PTHR46847:SF1">
    <property type="entry name" value="D-ALLOSE-BINDING PERIPLASMIC PROTEIN-RELATED"/>
    <property type="match status" value="1"/>
</dbReference>
<keyword evidence="3 4" id="KW-0732">Signal</keyword>
<evidence type="ECO:0000256" key="3">
    <source>
        <dbReference type="ARBA" id="ARBA00022729"/>
    </source>
</evidence>
<organism evidence="6 7">
    <name type="scientific">Photobacterium aphoticum</name>
    <dbReference type="NCBI Taxonomy" id="754436"/>
    <lineage>
        <taxon>Bacteria</taxon>
        <taxon>Pseudomonadati</taxon>
        <taxon>Pseudomonadota</taxon>
        <taxon>Gammaproteobacteria</taxon>
        <taxon>Vibrionales</taxon>
        <taxon>Vibrionaceae</taxon>
        <taxon>Photobacterium</taxon>
    </lineage>
</organism>
<dbReference type="Proteomes" id="UP000029227">
    <property type="component" value="Unassembled WGS sequence"/>
</dbReference>
<proteinExistence type="inferred from homology"/>
<dbReference type="Gene3D" id="3.40.50.2300">
    <property type="match status" value="2"/>
</dbReference>
<dbReference type="InterPro" id="IPR014301">
    <property type="entry name" value="TMAO_TorT"/>
</dbReference>
<feature type="domain" description="Periplasmic binding protein/LacI sugar binding" evidence="5">
    <location>
        <begin position="69"/>
        <end position="327"/>
    </location>
</feature>
<accession>A0A090QT66</accession>
<evidence type="ECO:0000313" key="6">
    <source>
        <dbReference type="EMBL" id="GAL04989.1"/>
    </source>
</evidence>
<comment type="caution">
    <text evidence="6">The sequence shown here is derived from an EMBL/GenBank/DDBJ whole genome shotgun (WGS) entry which is preliminary data.</text>
</comment>
<dbReference type="GO" id="GO:0030313">
    <property type="term" value="C:cell envelope"/>
    <property type="evidence" value="ECO:0007669"/>
    <property type="project" value="UniProtKB-SubCell"/>
</dbReference>
<gene>
    <name evidence="6" type="ORF">JCM19237_4355</name>
</gene>
<evidence type="ECO:0000313" key="7">
    <source>
        <dbReference type="Proteomes" id="UP000029227"/>
    </source>
</evidence>
<dbReference type="InterPro" id="IPR001761">
    <property type="entry name" value="Peripla_BP/Lac1_sug-bd_dom"/>
</dbReference>
<dbReference type="AlphaFoldDB" id="A0A090QT66"/>
<name>A0A090QT66_9GAMM</name>
<evidence type="ECO:0000256" key="4">
    <source>
        <dbReference type="SAM" id="SignalP"/>
    </source>
</evidence>
<feature type="chain" id="PRO_5001863235" evidence="4">
    <location>
        <begin position="39"/>
        <end position="379"/>
    </location>
</feature>
<evidence type="ECO:0000256" key="1">
    <source>
        <dbReference type="ARBA" id="ARBA00004196"/>
    </source>
</evidence>
<reference evidence="6 7" key="1">
    <citation type="journal article" date="2014" name="Genome Announc.">
        <title>Draft Genome Sequences of Two Vibrionaceae Species, Vibrio ponticus C121 and Photobacterium aphoticum C119, Isolated as Coral Reef Microbiota.</title>
        <authorList>
            <person name="Al-saari N."/>
            <person name="Meirelles P.M."/>
            <person name="Mino S."/>
            <person name="Suda W."/>
            <person name="Oshima K."/>
            <person name="Hattori M."/>
            <person name="Ohkuma M."/>
            <person name="Thompson F.L."/>
            <person name="Gomez-Gil B."/>
            <person name="Sawabe T."/>
            <person name="Sawabe T."/>
        </authorList>
    </citation>
    <scope>NUCLEOTIDE SEQUENCE [LARGE SCALE GENOMIC DNA]</scope>
    <source>
        <strain evidence="6 7">JCM 19237</strain>
    </source>
</reference>
<comment type="similarity">
    <text evidence="2">Belongs to the bacterial solute-binding protein 2 family.</text>
</comment>